<keyword evidence="2" id="KW-0472">Membrane</keyword>
<keyword evidence="7" id="KW-1185">Reference proteome</keyword>
<dbReference type="Pfam" id="PF16335">
    <property type="entry name" value="GtaA_6_Hairpin"/>
    <property type="match status" value="1"/>
</dbReference>
<evidence type="ECO:0000256" key="1">
    <source>
        <dbReference type="SAM" id="MobiDB-lite"/>
    </source>
</evidence>
<feature type="signal peptide" evidence="3">
    <location>
        <begin position="1"/>
        <end position="17"/>
    </location>
</feature>
<dbReference type="InterPro" id="IPR032514">
    <property type="entry name" value="GtaA_central"/>
</dbReference>
<dbReference type="SUPFAM" id="SSF48208">
    <property type="entry name" value="Six-hairpin glycosidases"/>
    <property type="match status" value="1"/>
</dbReference>
<evidence type="ECO:0000259" key="4">
    <source>
        <dbReference type="Pfam" id="PF16335"/>
    </source>
</evidence>
<evidence type="ECO:0000313" key="7">
    <source>
        <dbReference type="Proteomes" id="UP000053477"/>
    </source>
</evidence>
<gene>
    <name evidence="6" type="ORF">SCHPADRAFT_243465</name>
</gene>
<dbReference type="Pfam" id="PF17168">
    <property type="entry name" value="DUF5127"/>
    <property type="match status" value="1"/>
</dbReference>
<evidence type="ECO:0000256" key="3">
    <source>
        <dbReference type="SAM" id="SignalP"/>
    </source>
</evidence>
<dbReference type="InterPro" id="IPR008928">
    <property type="entry name" value="6-hairpin_glycosidase_sf"/>
</dbReference>
<dbReference type="Proteomes" id="UP000053477">
    <property type="component" value="Unassembled WGS sequence"/>
</dbReference>
<keyword evidence="2" id="KW-0812">Transmembrane</keyword>
<name>A0A0H2S1X4_9AGAM</name>
<feature type="transmembrane region" description="Helical" evidence="2">
    <location>
        <begin position="742"/>
        <end position="766"/>
    </location>
</feature>
<dbReference type="PANTHER" id="PTHR31987:SF1">
    <property type="entry name" value="GLUTAMINASE A"/>
    <property type="match status" value="1"/>
</dbReference>
<accession>A0A0H2S1X4</accession>
<dbReference type="CDD" id="cd12087">
    <property type="entry name" value="TM_EGFR-like"/>
    <property type="match status" value="1"/>
</dbReference>
<dbReference type="GO" id="GO:0005975">
    <property type="term" value="P:carbohydrate metabolic process"/>
    <property type="evidence" value="ECO:0007669"/>
    <property type="project" value="InterPro"/>
</dbReference>
<evidence type="ECO:0000313" key="6">
    <source>
        <dbReference type="EMBL" id="KLO15793.1"/>
    </source>
</evidence>
<keyword evidence="3" id="KW-0732">Signal</keyword>
<dbReference type="AlphaFoldDB" id="A0A0H2S1X4"/>
<feature type="domain" description="Glutaminase A central" evidence="4">
    <location>
        <begin position="355"/>
        <end position="716"/>
    </location>
</feature>
<dbReference type="InterPro" id="IPR052743">
    <property type="entry name" value="Glutaminase_GtaA"/>
</dbReference>
<dbReference type="InParanoid" id="A0A0H2S1X4"/>
<feature type="region of interest" description="Disordered" evidence="1">
    <location>
        <begin position="774"/>
        <end position="801"/>
    </location>
</feature>
<feature type="chain" id="PRO_5005201986" description="DUF1793-domain-containing protein" evidence="3">
    <location>
        <begin position="18"/>
        <end position="861"/>
    </location>
</feature>
<dbReference type="PANTHER" id="PTHR31987">
    <property type="entry name" value="GLUTAMINASE A-RELATED"/>
    <property type="match status" value="1"/>
</dbReference>
<proteinExistence type="predicted"/>
<evidence type="ECO:0000259" key="5">
    <source>
        <dbReference type="Pfam" id="PF17168"/>
    </source>
</evidence>
<dbReference type="STRING" id="27342.A0A0H2S1X4"/>
<evidence type="ECO:0008006" key="8">
    <source>
        <dbReference type="Google" id="ProtNLM"/>
    </source>
</evidence>
<dbReference type="OrthoDB" id="3918848at2759"/>
<evidence type="ECO:0000256" key="2">
    <source>
        <dbReference type="SAM" id="Phobius"/>
    </source>
</evidence>
<sequence>MFKFCIVLIGLCVFCRAQRSNGATSQFLPPSWPLAVKNPYLNTWLTGRPSGGLLSKATPSFWPAWDDQTTWTCFVVVDGASYMIMGLALPPHTTSANQTAASFTATRSSFMFMAGPVAVNATFLSSVTPTDLVRQSMPITYFFLDIVSTDGAAHNIRVYSDIDAQWLHGNKVTIRDPNPEVRANASFISSKDFVGLQMQLESPQPFFEIAEHAQDVIGIIAMKSTPNIKFQVGMDAIVRTFGTNATGLQNTIDANYAAHNLNVPYDAFAISVDLGSITTTSDSIVWIVGMLRDPAINLTTASGANQLRSSYYWSNFSSIPDMISFALDDFEMARSSANIFDQMIQNTSLSQVTGYSDLLSLACRQLFGTLEITVSKSNDGTWNQSDVMIFSKDMGDVASTGTSGGTNLIDILYAGFPAFLYLNPKLGEFFLRPILESQVNNGTLIGQSYAPSNLGSQFPNVTSNTSPHNSGIEQSGNMLIMVLALLQKTGDILIAQNYYPLLKSWADYLVNQTLSAGFQTTSLSDGITSYNQTNLVLKGIIGISAMSSISSAINEVDDEAEYRTTAQQYIQIWLNGALSQDQSYLISSFGNEDSNGLIYNMYADRLLGLGLIPSNISSIQSKFYESLLSSNRTPFGIPLDSSNSSLSRLDWTMFAISSTLDDQGANAPTVLQPIISVLKNYAASTNFTPLAVVYNPETGVSYSGSNSFAVGALFAPLVMGNMSGVSPTPNSSENVPGQKSSMMRIVAITAGTIGVILFLGLGFLAWRRRSHRSRKEKDLAPKSPSLCGNNNETPGEPAPEVSDAAVQRLATARFERYVEDLLVEVQAIRSAAESRRSTFQENNNYDAPPSYFDSRERARIL</sequence>
<dbReference type="EMBL" id="KQ085924">
    <property type="protein sequence ID" value="KLO15793.1"/>
    <property type="molecule type" value="Genomic_DNA"/>
</dbReference>
<dbReference type="InterPro" id="IPR033433">
    <property type="entry name" value="GtaA_N"/>
</dbReference>
<keyword evidence="2" id="KW-1133">Transmembrane helix</keyword>
<protein>
    <recommendedName>
        <fullName evidence="8">DUF1793-domain-containing protein</fullName>
    </recommendedName>
</protein>
<feature type="domain" description="Glutaminase A N-terminal" evidence="5">
    <location>
        <begin position="106"/>
        <end position="346"/>
    </location>
</feature>
<organism evidence="6 7">
    <name type="scientific">Schizopora paradoxa</name>
    <dbReference type="NCBI Taxonomy" id="27342"/>
    <lineage>
        <taxon>Eukaryota</taxon>
        <taxon>Fungi</taxon>
        <taxon>Dikarya</taxon>
        <taxon>Basidiomycota</taxon>
        <taxon>Agaricomycotina</taxon>
        <taxon>Agaricomycetes</taxon>
        <taxon>Hymenochaetales</taxon>
        <taxon>Schizoporaceae</taxon>
        <taxon>Schizopora</taxon>
    </lineage>
</organism>
<reference evidence="6 7" key="1">
    <citation type="submission" date="2015-04" db="EMBL/GenBank/DDBJ databases">
        <title>Complete genome sequence of Schizopora paradoxa KUC8140, a cosmopolitan wood degrader in East Asia.</title>
        <authorList>
            <consortium name="DOE Joint Genome Institute"/>
            <person name="Min B."/>
            <person name="Park H."/>
            <person name="Jang Y."/>
            <person name="Kim J.-J."/>
            <person name="Kim K.H."/>
            <person name="Pangilinan J."/>
            <person name="Lipzen A."/>
            <person name="Riley R."/>
            <person name="Grigoriev I.V."/>
            <person name="Spatafora J.W."/>
            <person name="Choi I.-G."/>
        </authorList>
    </citation>
    <scope>NUCLEOTIDE SEQUENCE [LARGE SCALE GENOMIC DNA]</scope>
    <source>
        <strain evidence="6 7">KUC8140</strain>
    </source>
</reference>